<accession>A0A0A7PI90</accession>
<evidence type="ECO:0000256" key="1">
    <source>
        <dbReference type="SAM" id="SignalP"/>
    </source>
</evidence>
<dbReference type="KEGG" id="sphk:SKP52_03590"/>
<dbReference type="EMBL" id="CP009122">
    <property type="protein sequence ID" value="AJA07647.1"/>
    <property type="molecule type" value="Genomic_DNA"/>
</dbReference>
<feature type="signal peptide" evidence="1">
    <location>
        <begin position="1"/>
        <end position="22"/>
    </location>
</feature>
<sequence>MRAYIGTPFALALATFATAAQAECVPSFVAGGNSVTLTPAGSFDDGRLNERFYVRLRNDGDTVCELRLAVGSDIAASDADFPSYELFGPNGSVKVNSTDAARTSERSAVDIVIPVRGETSIPYDVRMKLGWGFESGIYDQALEFFLTARTGQSELATQRTQLSLNIPAVARIRFAGAGNARGSTSVEMGTLSPNAVSTSPPFAIRVLSTAGYQMDLESQNAGALRRVDGPEIIPYRMMVSGRPMNLKGGGDRIQVASHTGSTGNVHPVSVVVDPDPTMHAGNYRDRITVTVTPM</sequence>
<evidence type="ECO:0008006" key="4">
    <source>
        <dbReference type="Google" id="ProtNLM"/>
    </source>
</evidence>
<reference evidence="2 3" key="1">
    <citation type="journal article" date="2015" name="Int. J. Syst. Evol. Microbiol.">
        <title>Description of Sphingopyxis fribergensis sp. nov. - a soil bacterium with the ability to degrade styrene and phenylacetic acid.</title>
        <authorList>
            <person name="Oelschlagel M."/>
            <person name="Ruckert C."/>
            <person name="Kalinowski J."/>
            <person name="Schmidt G."/>
            <person name="Schlomann M."/>
            <person name="Tischler D."/>
        </authorList>
    </citation>
    <scope>NUCLEOTIDE SEQUENCE [LARGE SCALE GENOMIC DNA]</scope>
    <source>
        <strain evidence="2 3">Kp5.2</strain>
    </source>
</reference>
<dbReference type="RefSeq" id="WP_039571809.1">
    <property type="nucleotide sequence ID" value="NZ_CP009122.1"/>
</dbReference>
<dbReference type="Proteomes" id="UP000030907">
    <property type="component" value="Chromosome"/>
</dbReference>
<dbReference type="OrthoDB" id="7619271at2"/>
<evidence type="ECO:0000313" key="2">
    <source>
        <dbReference type="EMBL" id="AJA07647.1"/>
    </source>
</evidence>
<organism evidence="2 3">
    <name type="scientific">Sphingopyxis fribergensis</name>
    <dbReference type="NCBI Taxonomy" id="1515612"/>
    <lineage>
        <taxon>Bacteria</taxon>
        <taxon>Pseudomonadati</taxon>
        <taxon>Pseudomonadota</taxon>
        <taxon>Alphaproteobacteria</taxon>
        <taxon>Sphingomonadales</taxon>
        <taxon>Sphingomonadaceae</taxon>
        <taxon>Sphingopyxis</taxon>
    </lineage>
</organism>
<gene>
    <name evidence="2" type="ORF">SKP52_03590</name>
</gene>
<dbReference type="HOGENOM" id="CLU_946295_0_0_5"/>
<evidence type="ECO:0000313" key="3">
    <source>
        <dbReference type="Proteomes" id="UP000030907"/>
    </source>
</evidence>
<name>A0A0A7PI90_9SPHN</name>
<feature type="chain" id="PRO_5002032130" description="Secreted protein" evidence="1">
    <location>
        <begin position="23"/>
        <end position="294"/>
    </location>
</feature>
<dbReference type="AlphaFoldDB" id="A0A0A7PI90"/>
<keyword evidence="1" id="KW-0732">Signal</keyword>
<keyword evidence="3" id="KW-1185">Reference proteome</keyword>
<proteinExistence type="predicted"/>
<protein>
    <recommendedName>
        <fullName evidence="4">Secreted protein</fullName>
    </recommendedName>
</protein>
<dbReference type="STRING" id="1515612.SKP52_03590"/>